<dbReference type="GO" id="GO:0005085">
    <property type="term" value="F:guanyl-nucleotide exchange factor activity"/>
    <property type="evidence" value="ECO:0007669"/>
    <property type="project" value="InterPro"/>
</dbReference>
<accession>A0A545W4N4</accession>
<protein>
    <submittedName>
        <fullName evidence="7">Armadillo-type fold domain-containing protein</fullName>
    </submittedName>
</protein>
<dbReference type="InterPro" id="IPR016024">
    <property type="entry name" value="ARM-type_fold"/>
</dbReference>
<dbReference type="GO" id="GO:0005829">
    <property type="term" value="C:cytosol"/>
    <property type="evidence" value="ECO:0007669"/>
    <property type="project" value="UniProtKB-SubCell"/>
</dbReference>
<dbReference type="OrthoDB" id="26149at2759"/>
<evidence type="ECO:0000256" key="5">
    <source>
        <dbReference type="ARBA" id="ARBA00022824"/>
    </source>
</evidence>
<name>A0A545W4N4_9HYPO</name>
<dbReference type="InterPro" id="IPR011989">
    <property type="entry name" value="ARM-like"/>
</dbReference>
<dbReference type="Proteomes" id="UP000315783">
    <property type="component" value="Unassembled WGS sequence"/>
</dbReference>
<sequence>MTPQDIADLLRREGRGDATEEYDATLEEQSAVHRRTELLADVLKTCNELRASDPAQLAEVAEKLGDGSRDEAWRLPYGDSGILAFFLQELAKDDIANKLKTHSLRIVGNACADTNKNRALMVEEGRLEAVVRQLSDESVVQFTIPVLYNVLVDYDPAQILASELKISQALIKLLSSPNLAQFAGVILYLCRVLALLVNRDSELAIAADETVGVLLSVAVNSPCKDDVEEFASLGSVAVAYLAADRFQQLAISRDQIGLFLGAFHHAHAGFDTAAITDPELAAALKQLRLSMLNMVAELTAQDAFPASYPPTSAPAQTVLAWLGSDSDTQLQAAACLALGNLSRSDGAATALVEEYAPQAALVTLLSDPAVADAQLLHSALSLLKNLAIPAQNKPALRPLLEPACVPHIYGLDAQPQVQYAAVSLTRLLLSNCPDNVSQFCRNLGQEDAVDAAAATETSPVTTQKSNTFGDLLALFGRTDTEPTKVEAARAVAAICRVLHSNAAAELLPGNGSSDSESRSGFYARHDVSKPLAFLVTQEKWHVLRSEAWFVLALMSRSADGSSVIAAMLQQEAVSAQLTETITGRKLDSGRVTEVVDGAGDAQGTAALSAAEGLGLQPQQADPRQKERIAAVERENALVMCTELLRNWTDDFAPLSRGFLEGLLAEGTELVVAHRSKESSTA</sequence>
<dbReference type="GO" id="GO:0005783">
    <property type="term" value="C:endoplasmic reticulum"/>
    <property type="evidence" value="ECO:0007669"/>
    <property type="project" value="UniProtKB-SubCell"/>
</dbReference>
<gene>
    <name evidence="7" type="ORF">IF1G_03603</name>
</gene>
<dbReference type="STRING" id="43265.A0A545W4N4"/>
<dbReference type="GO" id="GO:0005739">
    <property type="term" value="C:mitochondrion"/>
    <property type="evidence" value="ECO:0007669"/>
    <property type="project" value="UniProtKB-SubCell"/>
</dbReference>
<proteinExistence type="predicted"/>
<dbReference type="InterPro" id="IPR040144">
    <property type="entry name" value="RAP1GDS1"/>
</dbReference>
<comment type="caution">
    <text evidence="7">The sequence shown here is derived from an EMBL/GenBank/DDBJ whole genome shotgun (WGS) entry which is preliminary data.</text>
</comment>
<keyword evidence="5" id="KW-0256">Endoplasmic reticulum</keyword>
<keyword evidence="4" id="KW-0963">Cytoplasm</keyword>
<comment type="subcellular location">
    <subcellularLocation>
        <location evidence="3">Cytoplasm</location>
        <location evidence="3">Cytosol</location>
    </subcellularLocation>
    <subcellularLocation>
        <location evidence="2">Endoplasmic reticulum</location>
    </subcellularLocation>
    <subcellularLocation>
        <location evidence="1">Mitochondrion</location>
    </subcellularLocation>
</comment>
<keyword evidence="6" id="KW-0496">Mitochondrion</keyword>
<dbReference type="AlphaFoldDB" id="A0A545W4N4"/>
<dbReference type="EMBL" id="SPUK01000004">
    <property type="protein sequence ID" value="TQV97860.1"/>
    <property type="molecule type" value="Genomic_DNA"/>
</dbReference>
<evidence type="ECO:0000256" key="2">
    <source>
        <dbReference type="ARBA" id="ARBA00004240"/>
    </source>
</evidence>
<dbReference type="Gene3D" id="1.25.10.10">
    <property type="entry name" value="Leucine-rich Repeat Variant"/>
    <property type="match status" value="2"/>
</dbReference>
<keyword evidence="8" id="KW-1185">Reference proteome</keyword>
<evidence type="ECO:0000256" key="4">
    <source>
        <dbReference type="ARBA" id="ARBA00022490"/>
    </source>
</evidence>
<evidence type="ECO:0000256" key="1">
    <source>
        <dbReference type="ARBA" id="ARBA00004173"/>
    </source>
</evidence>
<dbReference type="InterPro" id="IPR000225">
    <property type="entry name" value="Armadillo"/>
</dbReference>
<dbReference type="PANTHER" id="PTHR10957">
    <property type="entry name" value="RAP1 GTPASE-GDP DISSOCIATION STIMULATOR 1"/>
    <property type="match status" value="1"/>
</dbReference>
<reference evidence="7 8" key="1">
    <citation type="journal article" date="2019" name="Appl. Microbiol. Biotechnol.">
        <title>Genome sequence of Isaria javanica and comparative genome analysis insights into family S53 peptidase evolution in fungal entomopathogens.</title>
        <authorList>
            <person name="Lin R."/>
            <person name="Zhang X."/>
            <person name="Xin B."/>
            <person name="Zou M."/>
            <person name="Gao Y."/>
            <person name="Qin F."/>
            <person name="Hu Q."/>
            <person name="Xie B."/>
            <person name="Cheng X."/>
        </authorList>
    </citation>
    <scope>NUCLEOTIDE SEQUENCE [LARGE SCALE GENOMIC DNA]</scope>
    <source>
        <strain evidence="7 8">IJ1G</strain>
    </source>
</reference>
<evidence type="ECO:0000256" key="6">
    <source>
        <dbReference type="ARBA" id="ARBA00023128"/>
    </source>
</evidence>
<evidence type="ECO:0000313" key="7">
    <source>
        <dbReference type="EMBL" id="TQV97860.1"/>
    </source>
</evidence>
<organism evidence="7 8">
    <name type="scientific">Cordyceps javanica</name>
    <dbReference type="NCBI Taxonomy" id="43265"/>
    <lineage>
        <taxon>Eukaryota</taxon>
        <taxon>Fungi</taxon>
        <taxon>Dikarya</taxon>
        <taxon>Ascomycota</taxon>
        <taxon>Pezizomycotina</taxon>
        <taxon>Sordariomycetes</taxon>
        <taxon>Hypocreomycetidae</taxon>
        <taxon>Hypocreales</taxon>
        <taxon>Cordycipitaceae</taxon>
        <taxon>Cordyceps</taxon>
    </lineage>
</organism>
<dbReference type="SUPFAM" id="SSF48371">
    <property type="entry name" value="ARM repeat"/>
    <property type="match status" value="1"/>
</dbReference>
<evidence type="ECO:0000256" key="3">
    <source>
        <dbReference type="ARBA" id="ARBA00004514"/>
    </source>
</evidence>
<evidence type="ECO:0000313" key="8">
    <source>
        <dbReference type="Proteomes" id="UP000315783"/>
    </source>
</evidence>
<dbReference type="SMART" id="SM00185">
    <property type="entry name" value="ARM"/>
    <property type="match status" value="3"/>
</dbReference>